<protein>
    <submittedName>
        <fullName evidence="1">Uncharacterized protein</fullName>
    </submittedName>
</protein>
<dbReference type="RefSeq" id="WP_044036942.1">
    <property type="nucleotide sequence ID" value="NZ_HG917868.1"/>
</dbReference>
<dbReference type="GO" id="GO:0005886">
    <property type="term" value="C:plasma membrane"/>
    <property type="evidence" value="ECO:0007669"/>
    <property type="project" value="TreeGrafter"/>
</dbReference>
<proteinExistence type="predicted"/>
<dbReference type="PANTHER" id="PTHR30531">
    <property type="entry name" value="FLAGELLAR BIOSYNTHETIC PROTEIN FLHB"/>
    <property type="match status" value="1"/>
</dbReference>
<evidence type="ECO:0000313" key="2">
    <source>
        <dbReference type="Proteomes" id="UP000019426"/>
    </source>
</evidence>
<gene>
    <name evidence="1" type="ORF">CM240_0932</name>
</gene>
<dbReference type="GO" id="GO:0009306">
    <property type="term" value="P:protein secretion"/>
    <property type="evidence" value="ECO:0007669"/>
    <property type="project" value="InterPro"/>
</dbReference>
<dbReference type="PANTHER" id="PTHR30531:SF12">
    <property type="entry name" value="FLAGELLAR BIOSYNTHETIC PROTEIN FLHB"/>
    <property type="match status" value="1"/>
</dbReference>
<dbReference type="AlphaFoldDB" id="W6RU14"/>
<dbReference type="OrthoDB" id="9810419at2"/>
<organism evidence="1 2">
    <name type="scientific">Clostridium bornimense</name>
    <dbReference type="NCBI Taxonomy" id="1216932"/>
    <lineage>
        <taxon>Bacteria</taxon>
        <taxon>Bacillati</taxon>
        <taxon>Bacillota</taxon>
        <taxon>Clostridia</taxon>
        <taxon>Eubacteriales</taxon>
        <taxon>Clostridiaceae</taxon>
        <taxon>Clostridium</taxon>
    </lineage>
</organism>
<dbReference type="eggNOG" id="COG2257">
    <property type="taxonomic scope" value="Bacteria"/>
</dbReference>
<dbReference type="Pfam" id="PF01312">
    <property type="entry name" value="Bac_export_2"/>
    <property type="match status" value="1"/>
</dbReference>
<dbReference type="KEGG" id="clt:CM240_0932"/>
<reference evidence="1 2" key="1">
    <citation type="submission" date="2013-11" db="EMBL/GenBank/DDBJ databases">
        <title>Complete genome sequence of Clostridum sp. M2/40.</title>
        <authorList>
            <person name="Wibberg D."/>
            <person name="Puehler A."/>
            <person name="Schlueter A."/>
        </authorList>
    </citation>
    <scope>NUCLEOTIDE SEQUENCE [LARGE SCALE GENOMIC DNA]</scope>
    <source>
        <strain evidence="2">M2/40</strain>
    </source>
</reference>
<dbReference type="HOGENOM" id="CLU_041013_4_2_9"/>
<dbReference type="InterPro" id="IPR029025">
    <property type="entry name" value="T3SS_substrate_exporter_C"/>
</dbReference>
<dbReference type="InterPro" id="IPR006135">
    <property type="entry name" value="T3SS_substrate_exporter"/>
</dbReference>
<dbReference type="Proteomes" id="UP000019426">
    <property type="component" value="Chromosome M2/40_rep1"/>
</dbReference>
<dbReference type="Gene3D" id="3.40.1690.10">
    <property type="entry name" value="secretion proteins EscU"/>
    <property type="match status" value="1"/>
</dbReference>
<dbReference type="STRING" id="1216932.CM240_0932"/>
<keyword evidence="2" id="KW-1185">Reference proteome</keyword>
<sequence>MKNLKKAVALKYEAANDAPTVTASGVGKIAEKILSTADENSVPIVYNKELVNMLSNVDIGESIPEELYEAVAEILAYVMDLDREQKGG</sequence>
<dbReference type="PATRIC" id="fig|1216932.3.peg.918"/>
<evidence type="ECO:0000313" key="1">
    <source>
        <dbReference type="EMBL" id="CDM68096.1"/>
    </source>
</evidence>
<dbReference type="EMBL" id="HG917868">
    <property type="protein sequence ID" value="CDM68096.1"/>
    <property type="molecule type" value="Genomic_DNA"/>
</dbReference>
<name>W6RU14_9CLOT</name>
<accession>W6RU14</accession>
<dbReference type="SUPFAM" id="SSF160544">
    <property type="entry name" value="EscU C-terminal domain-like"/>
    <property type="match status" value="1"/>
</dbReference>